<dbReference type="PRINTS" id="PR00368">
    <property type="entry name" value="FADPNR"/>
</dbReference>
<evidence type="ECO:0000256" key="3">
    <source>
        <dbReference type="ARBA" id="ARBA00022827"/>
    </source>
</evidence>
<evidence type="ECO:0000256" key="5">
    <source>
        <dbReference type="ARBA" id="ARBA00023027"/>
    </source>
</evidence>
<evidence type="ECO:0000313" key="7">
    <source>
        <dbReference type="EMBL" id="KAJ3175740.1"/>
    </source>
</evidence>
<feature type="domain" description="FAD/NAD(P)-binding" evidence="6">
    <location>
        <begin position="34"/>
        <end position="201"/>
    </location>
</feature>
<evidence type="ECO:0000256" key="1">
    <source>
        <dbReference type="ARBA" id="ARBA00005272"/>
    </source>
</evidence>
<keyword evidence="5" id="KW-0520">NAD</keyword>
<accession>A0AAD5TGV3</accession>
<dbReference type="EMBL" id="JADGJQ010000048">
    <property type="protein sequence ID" value="KAJ3175740.1"/>
    <property type="molecule type" value="Genomic_DNA"/>
</dbReference>
<comment type="caution">
    <text evidence="7">The sequence shown here is derived from an EMBL/GenBank/DDBJ whole genome shotgun (WGS) entry which is preliminary data.</text>
</comment>
<organism evidence="7 8">
    <name type="scientific">Geranomyces variabilis</name>
    <dbReference type="NCBI Taxonomy" id="109894"/>
    <lineage>
        <taxon>Eukaryota</taxon>
        <taxon>Fungi</taxon>
        <taxon>Fungi incertae sedis</taxon>
        <taxon>Chytridiomycota</taxon>
        <taxon>Chytridiomycota incertae sedis</taxon>
        <taxon>Chytridiomycetes</taxon>
        <taxon>Spizellomycetales</taxon>
        <taxon>Powellomycetaceae</taxon>
        <taxon>Geranomyces</taxon>
    </lineage>
</organism>
<reference evidence="7" key="1">
    <citation type="submission" date="2020-05" db="EMBL/GenBank/DDBJ databases">
        <title>Phylogenomic resolution of chytrid fungi.</title>
        <authorList>
            <person name="Stajich J.E."/>
            <person name="Amses K."/>
            <person name="Simmons R."/>
            <person name="Seto K."/>
            <person name="Myers J."/>
            <person name="Bonds A."/>
            <person name="Quandt C.A."/>
            <person name="Barry K."/>
            <person name="Liu P."/>
            <person name="Grigoriev I."/>
            <person name="Longcore J.E."/>
            <person name="James T.Y."/>
        </authorList>
    </citation>
    <scope>NUCLEOTIDE SEQUENCE</scope>
    <source>
        <strain evidence="7">JEL0379</strain>
    </source>
</reference>
<comment type="similarity">
    <text evidence="1">Belongs to the NADH dehydrogenase family.</text>
</comment>
<keyword evidence="8" id="KW-1185">Reference proteome</keyword>
<dbReference type="Proteomes" id="UP001212152">
    <property type="component" value="Unassembled WGS sequence"/>
</dbReference>
<dbReference type="Gene3D" id="3.50.50.100">
    <property type="match status" value="1"/>
</dbReference>
<proteinExistence type="inferred from homology"/>
<evidence type="ECO:0000259" key="6">
    <source>
        <dbReference type="Pfam" id="PF07992"/>
    </source>
</evidence>
<gene>
    <name evidence="7" type="ORF">HDU87_005733</name>
</gene>
<dbReference type="InterPro" id="IPR023753">
    <property type="entry name" value="FAD/NAD-binding_dom"/>
</dbReference>
<keyword evidence="3" id="KW-0274">FAD</keyword>
<dbReference type="PANTHER" id="PTHR43706">
    <property type="entry name" value="NADH DEHYDROGENASE"/>
    <property type="match status" value="1"/>
</dbReference>
<dbReference type="InterPro" id="IPR036188">
    <property type="entry name" value="FAD/NAD-bd_sf"/>
</dbReference>
<dbReference type="AlphaFoldDB" id="A0AAD5TGV3"/>
<dbReference type="GO" id="GO:0003954">
    <property type="term" value="F:NADH dehydrogenase activity"/>
    <property type="evidence" value="ECO:0007669"/>
    <property type="project" value="InterPro"/>
</dbReference>
<keyword evidence="2" id="KW-0285">Flavoprotein</keyword>
<keyword evidence="4" id="KW-0560">Oxidoreductase</keyword>
<protein>
    <recommendedName>
        <fullName evidence="6">FAD/NAD(P)-binding domain-containing protein</fullName>
    </recommendedName>
</protein>
<dbReference type="InterPro" id="IPR045024">
    <property type="entry name" value="NDH-2"/>
</dbReference>
<dbReference type="Pfam" id="PF07992">
    <property type="entry name" value="Pyr_redox_2"/>
    <property type="match status" value="1"/>
</dbReference>
<dbReference type="SUPFAM" id="SSF51905">
    <property type="entry name" value="FAD/NAD(P)-binding domain"/>
    <property type="match status" value="1"/>
</dbReference>
<evidence type="ECO:0000256" key="2">
    <source>
        <dbReference type="ARBA" id="ARBA00022630"/>
    </source>
</evidence>
<feature type="non-terminal residue" evidence="7">
    <location>
        <position position="201"/>
    </location>
</feature>
<evidence type="ECO:0000256" key="4">
    <source>
        <dbReference type="ARBA" id="ARBA00023002"/>
    </source>
</evidence>
<dbReference type="GO" id="GO:0005739">
    <property type="term" value="C:mitochondrion"/>
    <property type="evidence" value="ECO:0007669"/>
    <property type="project" value="TreeGrafter"/>
</dbReference>
<evidence type="ECO:0000313" key="8">
    <source>
        <dbReference type="Proteomes" id="UP001212152"/>
    </source>
</evidence>
<name>A0AAD5TGV3_9FUNG</name>
<sequence>MPSQATATGQLSSTPISTIIIRRTISSIGKTGGRLVILGSGWGGLKVLSGINTSNYEVVVLSPRNHFVFTPLLASSSVGTLEFRNITEPVRRHNLQAHYHQAWCQGIDLQKRELTCAPALPEMEPFTLAYDKLVIAVGAHSNTFDIPGVEQHGLFLKEISHAQKVRASLIECFERASEPNVTDEEHWKLLHFAVVGGGPTG</sequence>
<dbReference type="PANTHER" id="PTHR43706:SF13">
    <property type="entry name" value="NADH DEHYDROGENASE-RELATED"/>
    <property type="match status" value="1"/>
</dbReference>